<dbReference type="OrthoDB" id="8525200at2"/>
<evidence type="ECO:0000313" key="3">
    <source>
        <dbReference type="Proteomes" id="UP000006764"/>
    </source>
</evidence>
<evidence type="ECO:0008006" key="4">
    <source>
        <dbReference type="Google" id="ProtNLM"/>
    </source>
</evidence>
<dbReference type="STRING" id="391936.S7S_01215"/>
<dbReference type="Pfam" id="PF04340">
    <property type="entry name" value="DUF484"/>
    <property type="match status" value="1"/>
</dbReference>
<dbReference type="EMBL" id="CP004387">
    <property type="protein sequence ID" value="AJD46667.1"/>
    <property type="molecule type" value="Genomic_DNA"/>
</dbReference>
<protein>
    <recommendedName>
        <fullName evidence="4">Phytochrome sensor protein</fullName>
    </recommendedName>
</protein>
<dbReference type="RefSeq" id="WP_008736180.1">
    <property type="nucleotide sequence ID" value="NZ_CP004387.1"/>
</dbReference>
<accession>A0A0B4XJR8</accession>
<evidence type="ECO:0000256" key="1">
    <source>
        <dbReference type="SAM" id="Coils"/>
    </source>
</evidence>
<name>A0A0B4XJR8_9GAMM</name>
<dbReference type="Proteomes" id="UP000006764">
    <property type="component" value="Chromosome"/>
</dbReference>
<keyword evidence="3" id="KW-1185">Reference proteome</keyword>
<dbReference type="PANTHER" id="PTHR38765">
    <property type="entry name" value="DUF484 DOMAIN-CONTAINING PROTEIN"/>
    <property type="match status" value="1"/>
</dbReference>
<reference evidence="2 3" key="1">
    <citation type="journal article" date="2012" name="J. Bacteriol.">
        <title>Genome sequence of an alkane-degrading bacterium, Alcanivorax pacificus type strain W11-5, isolated from deep sea sediment.</title>
        <authorList>
            <person name="Lai Q."/>
            <person name="Shao Z."/>
        </authorList>
    </citation>
    <scope>NUCLEOTIDE SEQUENCE [LARGE SCALE GENOMIC DNA]</scope>
    <source>
        <strain evidence="2 3">W11-5</strain>
    </source>
</reference>
<dbReference type="HOGENOM" id="CLU_073320_1_1_6"/>
<proteinExistence type="predicted"/>
<evidence type="ECO:0000313" key="2">
    <source>
        <dbReference type="EMBL" id="AJD46667.1"/>
    </source>
</evidence>
<dbReference type="InterPro" id="IPR007435">
    <property type="entry name" value="DUF484"/>
</dbReference>
<sequence>MSEQKLTGDQVAAWLRDHTDFFQGRQELLEMLRLPDPRGEAVSLLERQAQILRERNHELRDRLNGLLAVARENDQLFEKTRQLVLTLIEARSAEQLFSQLIHSLQEDFGADTVSLLVYDRDLDLTGELRSRVRCLAAADLHEALQLLLRNGKAICGVLREVELEQLFPHHAEQVKSAAMVPLEWQGRQGLLAIGSFDPLHFRSSLGTLFISHIGDVLSRRMHDLLRKYPRLEARRA</sequence>
<gene>
    <name evidence="2" type="ORF">S7S_01215</name>
</gene>
<dbReference type="AlphaFoldDB" id="A0A0B4XJR8"/>
<dbReference type="Gene3D" id="3.30.450.40">
    <property type="match status" value="1"/>
</dbReference>
<dbReference type="InterPro" id="IPR029016">
    <property type="entry name" value="GAF-like_dom_sf"/>
</dbReference>
<organism evidence="2 3">
    <name type="scientific">Isoalcanivorax pacificus W11-5</name>
    <dbReference type="NCBI Taxonomy" id="391936"/>
    <lineage>
        <taxon>Bacteria</taxon>
        <taxon>Pseudomonadati</taxon>
        <taxon>Pseudomonadota</taxon>
        <taxon>Gammaproteobacteria</taxon>
        <taxon>Oceanospirillales</taxon>
        <taxon>Alcanivoracaceae</taxon>
        <taxon>Isoalcanivorax</taxon>
    </lineage>
</organism>
<keyword evidence="1" id="KW-0175">Coiled coil</keyword>
<dbReference type="PANTHER" id="PTHR38765:SF1">
    <property type="entry name" value="DUF484 DOMAIN-CONTAINING PROTEIN"/>
    <property type="match status" value="1"/>
</dbReference>
<dbReference type="KEGG" id="apac:S7S_01215"/>
<dbReference type="SUPFAM" id="SSF55781">
    <property type="entry name" value="GAF domain-like"/>
    <property type="match status" value="1"/>
</dbReference>
<feature type="coiled-coil region" evidence="1">
    <location>
        <begin position="42"/>
        <end position="69"/>
    </location>
</feature>